<name>F7J096_CLOPF</name>
<protein>
    <submittedName>
        <fullName evidence="1">Uncharacterized protein</fullName>
    </submittedName>
</protein>
<sequence>MKKFLVVFLVINLVLGLIFLSIPGLNKNKVVLA</sequence>
<dbReference type="EMBL" id="AB604032">
    <property type="protein sequence ID" value="BAK40937.1"/>
    <property type="molecule type" value="Genomic_DNA"/>
</dbReference>
<keyword evidence="1" id="KW-0614">Plasmid</keyword>
<reference evidence="1" key="1">
    <citation type="journal article" date="2011" name="PLoS ONE">
        <title>Identification of novel Clostridium perfringens type E strains that carry an iota toxin plasmid with a functional enterotoxin gene.</title>
        <authorList>
            <person name="Miyamoto K."/>
            <person name="Yumine N."/>
            <person name="Mimura K."/>
            <person name="Nagahama M."/>
            <person name="Li J."/>
            <person name="McClane B.A."/>
            <person name="Akimoto S."/>
        </authorList>
    </citation>
    <scope>NUCLEOTIDE SEQUENCE</scope>
    <source>
        <strain evidence="1">PB-1</strain>
        <plasmid evidence="1">pCPPB-1</plasmid>
    </source>
</reference>
<accession>F7J096</accession>
<organism evidence="1">
    <name type="scientific">Clostridium perfringens</name>
    <dbReference type="NCBI Taxonomy" id="1502"/>
    <lineage>
        <taxon>Bacteria</taxon>
        <taxon>Bacillati</taxon>
        <taxon>Bacillota</taxon>
        <taxon>Clostridia</taxon>
        <taxon>Eubacteriales</taxon>
        <taxon>Clostridiaceae</taxon>
        <taxon>Clostridium</taxon>
    </lineage>
</organism>
<dbReference type="AlphaFoldDB" id="F7J096"/>
<proteinExistence type="predicted"/>
<geneLocation type="plasmid" evidence="1">
    <name>pCPPB-1</name>
</geneLocation>
<evidence type="ECO:0000313" key="1">
    <source>
        <dbReference type="EMBL" id="BAK40937.1"/>
    </source>
</evidence>